<dbReference type="EMBL" id="UINC01208996">
    <property type="protein sequence ID" value="SVE31807.1"/>
    <property type="molecule type" value="Genomic_DNA"/>
</dbReference>
<dbReference type="PANTHER" id="PTHR43060">
    <property type="entry name" value="3-HYDROXYISOBUTYRATE DEHYDROGENASE-LIKE 1, MITOCHONDRIAL-RELATED"/>
    <property type="match status" value="1"/>
</dbReference>
<feature type="non-terminal residue" evidence="2">
    <location>
        <position position="133"/>
    </location>
</feature>
<dbReference type="Pfam" id="PF03446">
    <property type="entry name" value="NAD_binding_2"/>
    <property type="match status" value="1"/>
</dbReference>
<dbReference type="GO" id="GO:0050661">
    <property type="term" value="F:NADP binding"/>
    <property type="evidence" value="ECO:0007669"/>
    <property type="project" value="InterPro"/>
</dbReference>
<organism evidence="2">
    <name type="scientific">marine metagenome</name>
    <dbReference type="NCBI Taxonomy" id="408172"/>
    <lineage>
        <taxon>unclassified sequences</taxon>
        <taxon>metagenomes</taxon>
        <taxon>ecological metagenomes</taxon>
    </lineage>
</organism>
<gene>
    <name evidence="2" type="ORF">METZ01_LOCUS484661</name>
</gene>
<feature type="domain" description="6-phosphogluconate dehydrogenase NADP-binding" evidence="1">
    <location>
        <begin position="8"/>
        <end position="133"/>
    </location>
</feature>
<dbReference type="Gene3D" id="3.40.50.720">
    <property type="entry name" value="NAD(P)-binding Rossmann-like Domain"/>
    <property type="match status" value="1"/>
</dbReference>
<dbReference type="SUPFAM" id="SSF51735">
    <property type="entry name" value="NAD(P)-binding Rossmann-fold domains"/>
    <property type="match status" value="1"/>
</dbReference>
<dbReference type="AlphaFoldDB" id="A0A383CHG4"/>
<dbReference type="InterPro" id="IPR036291">
    <property type="entry name" value="NAD(P)-bd_dom_sf"/>
</dbReference>
<dbReference type="InterPro" id="IPR006115">
    <property type="entry name" value="6PGDH_NADP-bd"/>
</dbReference>
<accession>A0A383CHG4</accession>
<proteinExistence type="predicted"/>
<evidence type="ECO:0000259" key="1">
    <source>
        <dbReference type="Pfam" id="PF03446"/>
    </source>
</evidence>
<sequence length="133" mass="13800">MPAKKALLGFIGLGLMGQGLTKCLVDSGYEVIGYDIELEKIRQANSHGVVSAKSCQEVTEASDIIMACVTTTQDLEIAVFGPNGISAAASSNKVLIDHSTTALKNTKDMAVRLESETGMGWVDAPVSGGPEGA</sequence>
<reference evidence="2" key="1">
    <citation type="submission" date="2018-05" db="EMBL/GenBank/DDBJ databases">
        <authorList>
            <person name="Lanie J.A."/>
            <person name="Ng W.-L."/>
            <person name="Kazmierczak K.M."/>
            <person name="Andrzejewski T.M."/>
            <person name="Davidsen T.M."/>
            <person name="Wayne K.J."/>
            <person name="Tettelin H."/>
            <person name="Glass J.I."/>
            <person name="Rusch D."/>
            <person name="Podicherti R."/>
            <person name="Tsui H.-C.T."/>
            <person name="Winkler M.E."/>
        </authorList>
    </citation>
    <scope>NUCLEOTIDE SEQUENCE</scope>
</reference>
<name>A0A383CHG4_9ZZZZ</name>
<dbReference type="PANTHER" id="PTHR43060:SF15">
    <property type="entry name" value="3-HYDROXYISOBUTYRATE DEHYDROGENASE-LIKE 1, MITOCHONDRIAL-RELATED"/>
    <property type="match status" value="1"/>
</dbReference>
<evidence type="ECO:0000313" key="2">
    <source>
        <dbReference type="EMBL" id="SVE31807.1"/>
    </source>
</evidence>
<protein>
    <recommendedName>
        <fullName evidence="1">6-phosphogluconate dehydrogenase NADP-binding domain-containing protein</fullName>
    </recommendedName>
</protein>